<evidence type="ECO:0000313" key="8">
    <source>
        <dbReference type="Proteomes" id="UP000332933"/>
    </source>
</evidence>
<keyword evidence="8" id="KW-1185">Reference proteome</keyword>
<evidence type="ECO:0000256" key="2">
    <source>
        <dbReference type="ARBA" id="ARBA00023125"/>
    </source>
</evidence>
<dbReference type="GO" id="GO:0003700">
    <property type="term" value="F:DNA-binding transcription factor activity"/>
    <property type="evidence" value="ECO:0007669"/>
    <property type="project" value="InterPro"/>
</dbReference>
<comment type="similarity">
    <text evidence="4">Belongs to the HSF family.</text>
</comment>
<dbReference type="OrthoDB" id="60033at2759"/>
<evidence type="ECO:0000256" key="1">
    <source>
        <dbReference type="ARBA" id="ARBA00004123"/>
    </source>
</evidence>
<proteinExistence type="inferred from homology"/>
<organism evidence="7 8">
    <name type="scientific">Aphanomyces stellatus</name>
    <dbReference type="NCBI Taxonomy" id="120398"/>
    <lineage>
        <taxon>Eukaryota</taxon>
        <taxon>Sar</taxon>
        <taxon>Stramenopiles</taxon>
        <taxon>Oomycota</taxon>
        <taxon>Saprolegniomycetes</taxon>
        <taxon>Saprolegniales</taxon>
        <taxon>Verrucalvaceae</taxon>
        <taxon>Aphanomyces</taxon>
    </lineage>
</organism>
<dbReference type="PANTHER" id="PTHR10015:SF206">
    <property type="entry name" value="HSF-TYPE DNA-BINDING DOMAIN-CONTAINING PROTEIN"/>
    <property type="match status" value="1"/>
</dbReference>
<reference evidence="7 8" key="1">
    <citation type="submission" date="2019-03" db="EMBL/GenBank/DDBJ databases">
        <authorList>
            <person name="Gaulin E."/>
            <person name="Dumas B."/>
        </authorList>
    </citation>
    <scope>NUCLEOTIDE SEQUENCE [LARGE SCALE GENOMIC DNA]</scope>
    <source>
        <strain evidence="7">CBS 568.67</strain>
    </source>
</reference>
<keyword evidence="2" id="KW-0238">DNA-binding</keyword>
<dbReference type="GO" id="GO:0005634">
    <property type="term" value="C:nucleus"/>
    <property type="evidence" value="ECO:0007669"/>
    <property type="project" value="UniProtKB-SubCell"/>
</dbReference>
<gene>
    <name evidence="7" type="primary">Aste57867_24182</name>
    <name evidence="6" type="ORF">As57867_024108</name>
    <name evidence="7" type="ORF">ASTE57867_24182</name>
</gene>
<dbReference type="SUPFAM" id="SSF46785">
    <property type="entry name" value="Winged helix' DNA-binding domain"/>
    <property type="match status" value="1"/>
</dbReference>
<dbReference type="EMBL" id="VJMH01007366">
    <property type="protein sequence ID" value="KAF0683798.1"/>
    <property type="molecule type" value="Genomic_DNA"/>
</dbReference>
<reference evidence="6" key="2">
    <citation type="submission" date="2019-06" db="EMBL/GenBank/DDBJ databases">
        <title>Genomics analysis of Aphanomyces spp. identifies a new class of oomycete effector associated with host adaptation.</title>
        <authorList>
            <person name="Gaulin E."/>
        </authorList>
    </citation>
    <scope>NUCLEOTIDE SEQUENCE</scope>
    <source>
        <strain evidence="6">CBS 578.67</strain>
    </source>
</reference>
<evidence type="ECO:0000256" key="3">
    <source>
        <dbReference type="ARBA" id="ARBA00023242"/>
    </source>
</evidence>
<evidence type="ECO:0000313" key="7">
    <source>
        <dbReference type="EMBL" id="VFU00824.1"/>
    </source>
</evidence>
<accession>A0A485LPT1</accession>
<evidence type="ECO:0000313" key="6">
    <source>
        <dbReference type="EMBL" id="KAF0683798.1"/>
    </source>
</evidence>
<dbReference type="SMART" id="SM00415">
    <property type="entry name" value="HSF"/>
    <property type="match status" value="1"/>
</dbReference>
<dbReference type="EMBL" id="CAADRA010007392">
    <property type="protein sequence ID" value="VFU00824.1"/>
    <property type="molecule type" value="Genomic_DNA"/>
</dbReference>
<dbReference type="Proteomes" id="UP000332933">
    <property type="component" value="Unassembled WGS sequence"/>
</dbReference>
<evidence type="ECO:0000256" key="4">
    <source>
        <dbReference type="RuleBase" id="RU004020"/>
    </source>
</evidence>
<dbReference type="AlphaFoldDB" id="A0A485LPT1"/>
<keyword evidence="3" id="KW-0539">Nucleus</keyword>
<sequence length="256" mass="28886">MAVPPPAPSGQIPRFIKNLYFMLDKASSEIVTWTQDSLAFVILDQTAFEETLLPRHFSHRKWSKFASELSLYGFHTRKRPLSPSRRGDHLIEYSHVDFQRGNIKGLRRIKTRRKQELELERRVVVDEIEDTILDIKRHIVHETATTNHMTEFLSCMFDPPPPPLSLPLLPPPGFDLGALLMGNPTIDGHEANDSIVPMYNSNAAASWLPLPLDERFLGGAVFGATDDDVQLDPTTFALIDHFIDATSPSLTMPGYL</sequence>
<dbReference type="Pfam" id="PF00447">
    <property type="entry name" value="HSF_DNA-bind"/>
    <property type="match status" value="1"/>
</dbReference>
<protein>
    <submittedName>
        <fullName evidence="7">Aste57867_24182 protein</fullName>
    </submittedName>
</protein>
<name>A0A485LPT1_9STRA</name>
<comment type="subcellular location">
    <subcellularLocation>
        <location evidence="1">Nucleus</location>
    </subcellularLocation>
</comment>
<evidence type="ECO:0000259" key="5">
    <source>
        <dbReference type="SMART" id="SM00415"/>
    </source>
</evidence>
<feature type="domain" description="HSF-type DNA-binding" evidence="5">
    <location>
        <begin position="11"/>
        <end position="112"/>
    </location>
</feature>
<dbReference type="PANTHER" id="PTHR10015">
    <property type="entry name" value="HEAT SHOCK TRANSCRIPTION FACTOR"/>
    <property type="match status" value="1"/>
</dbReference>
<dbReference type="InterPro" id="IPR036388">
    <property type="entry name" value="WH-like_DNA-bd_sf"/>
</dbReference>
<dbReference type="InterPro" id="IPR000232">
    <property type="entry name" value="HSF_DNA-bd"/>
</dbReference>
<dbReference type="Gene3D" id="1.10.10.10">
    <property type="entry name" value="Winged helix-like DNA-binding domain superfamily/Winged helix DNA-binding domain"/>
    <property type="match status" value="1"/>
</dbReference>
<dbReference type="InterPro" id="IPR036390">
    <property type="entry name" value="WH_DNA-bd_sf"/>
</dbReference>
<dbReference type="GO" id="GO:0043565">
    <property type="term" value="F:sequence-specific DNA binding"/>
    <property type="evidence" value="ECO:0007669"/>
    <property type="project" value="InterPro"/>
</dbReference>